<keyword evidence="4 7" id="KW-0472">Membrane</keyword>
<feature type="transmembrane region" description="Helical" evidence="7">
    <location>
        <begin position="83"/>
        <end position="104"/>
    </location>
</feature>
<comment type="subcellular location">
    <subcellularLocation>
        <location evidence="1">Membrane</location>
        <topology evidence="1">Multi-pass membrane protein</topology>
    </subcellularLocation>
</comment>
<evidence type="ECO:0000313" key="9">
    <source>
        <dbReference type="EMBL" id="KAF1949150.1"/>
    </source>
</evidence>
<dbReference type="InterPro" id="IPR049326">
    <property type="entry name" value="Rhodopsin_dom_fungi"/>
</dbReference>
<dbReference type="Pfam" id="PF20684">
    <property type="entry name" value="Fung_rhodopsin"/>
    <property type="match status" value="1"/>
</dbReference>
<dbReference type="OrthoDB" id="5421689at2759"/>
<proteinExistence type="inferred from homology"/>
<evidence type="ECO:0000256" key="2">
    <source>
        <dbReference type="ARBA" id="ARBA00022692"/>
    </source>
</evidence>
<keyword evidence="2 7" id="KW-0812">Transmembrane</keyword>
<feature type="transmembrane region" description="Helical" evidence="7">
    <location>
        <begin position="242"/>
        <end position="265"/>
    </location>
</feature>
<accession>A0A6A5TA50</accession>
<feature type="transmembrane region" description="Helical" evidence="7">
    <location>
        <begin position="116"/>
        <end position="139"/>
    </location>
</feature>
<organism evidence="9 10">
    <name type="scientific">Byssothecium circinans</name>
    <dbReference type="NCBI Taxonomy" id="147558"/>
    <lineage>
        <taxon>Eukaryota</taxon>
        <taxon>Fungi</taxon>
        <taxon>Dikarya</taxon>
        <taxon>Ascomycota</taxon>
        <taxon>Pezizomycotina</taxon>
        <taxon>Dothideomycetes</taxon>
        <taxon>Pleosporomycetidae</taxon>
        <taxon>Pleosporales</taxon>
        <taxon>Massarineae</taxon>
        <taxon>Massarinaceae</taxon>
        <taxon>Byssothecium</taxon>
    </lineage>
</organism>
<feature type="domain" description="Rhodopsin" evidence="8">
    <location>
        <begin position="26"/>
        <end position="270"/>
    </location>
</feature>
<protein>
    <recommendedName>
        <fullName evidence="8">Rhodopsin domain-containing protein</fullName>
    </recommendedName>
</protein>
<reference evidence="9" key="1">
    <citation type="journal article" date="2020" name="Stud. Mycol.">
        <title>101 Dothideomycetes genomes: a test case for predicting lifestyles and emergence of pathogens.</title>
        <authorList>
            <person name="Haridas S."/>
            <person name="Albert R."/>
            <person name="Binder M."/>
            <person name="Bloem J."/>
            <person name="Labutti K."/>
            <person name="Salamov A."/>
            <person name="Andreopoulos B."/>
            <person name="Baker S."/>
            <person name="Barry K."/>
            <person name="Bills G."/>
            <person name="Bluhm B."/>
            <person name="Cannon C."/>
            <person name="Castanera R."/>
            <person name="Culley D."/>
            <person name="Daum C."/>
            <person name="Ezra D."/>
            <person name="Gonzalez J."/>
            <person name="Henrissat B."/>
            <person name="Kuo A."/>
            <person name="Liang C."/>
            <person name="Lipzen A."/>
            <person name="Lutzoni F."/>
            <person name="Magnuson J."/>
            <person name="Mondo S."/>
            <person name="Nolan M."/>
            <person name="Ohm R."/>
            <person name="Pangilinan J."/>
            <person name="Park H.-J."/>
            <person name="Ramirez L."/>
            <person name="Alfaro M."/>
            <person name="Sun H."/>
            <person name="Tritt A."/>
            <person name="Yoshinaga Y."/>
            <person name="Zwiers L.-H."/>
            <person name="Turgeon B."/>
            <person name="Goodwin S."/>
            <person name="Spatafora J."/>
            <person name="Crous P."/>
            <person name="Grigoriev I."/>
        </authorList>
    </citation>
    <scope>NUCLEOTIDE SEQUENCE</scope>
    <source>
        <strain evidence="9">CBS 675.92</strain>
    </source>
</reference>
<evidence type="ECO:0000256" key="3">
    <source>
        <dbReference type="ARBA" id="ARBA00022989"/>
    </source>
</evidence>
<keyword evidence="3 7" id="KW-1133">Transmembrane helix</keyword>
<feature type="compositionally biased region" description="Basic and acidic residues" evidence="6">
    <location>
        <begin position="301"/>
        <end position="317"/>
    </location>
</feature>
<dbReference type="InterPro" id="IPR052337">
    <property type="entry name" value="SAT4-like"/>
</dbReference>
<feature type="region of interest" description="Disordered" evidence="6">
    <location>
        <begin position="297"/>
        <end position="317"/>
    </location>
</feature>
<dbReference type="AlphaFoldDB" id="A0A6A5TA50"/>
<dbReference type="EMBL" id="ML977041">
    <property type="protein sequence ID" value="KAF1949150.1"/>
    <property type="molecule type" value="Genomic_DNA"/>
</dbReference>
<feature type="transmembrane region" description="Helical" evidence="7">
    <location>
        <begin position="41"/>
        <end position="63"/>
    </location>
</feature>
<evidence type="ECO:0000256" key="1">
    <source>
        <dbReference type="ARBA" id="ARBA00004141"/>
    </source>
</evidence>
<dbReference type="PANTHER" id="PTHR33048">
    <property type="entry name" value="PTH11-LIKE INTEGRAL MEMBRANE PROTEIN (AFU_ORTHOLOGUE AFUA_5G11245)"/>
    <property type="match status" value="1"/>
</dbReference>
<comment type="similarity">
    <text evidence="5">Belongs to the SAT4 family.</text>
</comment>
<name>A0A6A5TA50_9PLEO</name>
<gene>
    <name evidence="9" type="ORF">CC80DRAFT_497734</name>
</gene>
<keyword evidence="10" id="KW-1185">Reference proteome</keyword>
<feature type="transmembrane region" description="Helical" evidence="7">
    <location>
        <begin position="6"/>
        <end position="29"/>
    </location>
</feature>
<sequence length="376" mass="42543">MAGLQVNIYVSVGVTWFAALATLIGRVLARRMARVDWWFDDYFSVLAFLFATGYCAIMIEWTLHWYLGKLMPDSLDDAARERVLYYCGMLGFFNSLCYASSLACSKLSILAFYWRLFKVSVIRIPILLMVGISAVWWIIRTFMLTFRCVPTRAIWDKSIKDAVCNIDSDKFFMGTITTHFLLDVAILVLPIVPVFKLRLRLQQKLGIVGFFLLGTIVCVASCIVLVILVHWPATTTQLPYDYATFCIWGAVEVNIAVVSGCCPLLRPIIGRVFPTLFPSGTQRSSQRRPSNAIKLTNLTSKAEKTRNADESSSMHELADPENRLDVDYLQDDRESGAGVHTIISSENKDRMHMRESELGLSRIHVRQETVVQVRGV</sequence>
<dbReference type="GO" id="GO:0016020">
    <property type="term" value="C:membrane"/>
    <property type="evidence" value="ECO:0007669"/>
    <property type="project" value="UniProtKB-SubCell"/>
</dbReference>
<evidence type="ECO:0000256" key="7">
    <source>
        <dbReference type="SAM" id="Phobius"/>
    </source>
</evidence>
<dbReference type="PANTHER" id="PTHR33048:SF47">
    <property type="entry name" value="INTEGRAL MEMBRANE PROTEIN-RELATED"/>
    <property type="match status" value="1"/>
</dbReference>
<feature type="transmembrane region" description="Helical" evidence="7">
    <location>
        <begin position="207"/>
        <end position="230"/>
    </location>
</feature>
<feature type="transmembrane region" description="Helical" evidence="7">
    <location>
        <begin position="171"/>
        <end position="195"/>
    </location>
</feature>
<evidence type="ECO:0000259" key="8">
    <source>
        <dbReference type="Pfam" id="PF20684"/>
    </source>
</evidence>
<evidence type="ECO:0000256" key="4">
    <source>
        <dbReference type="ARBA" id="ARBA00023136"/>
    </source>
</evidence>
<evidence type="ECO:0000313" key="10">
    <source>
        <dbReference type="Proteomes" id="UP000800035"/>
    </source>
</evidence>
<dbReference type="Proteomes" id="UP000800035">
    <property type="component" value="Unassembled WGS sequence"/>
</dbReference>
<evidence type="ECO:0000256" key="5">
    <source>
        <dbReference type="ARBA" id="ARBA00038359"/>
    </source>
</evidence>
<evidence type="ECO:0000256" key="6">
    <source>
        <dbReference type="SAM" id="MobiDB-lite"/>
    </source>
</evidence>